<dbReference type="GO" id="GO:0016747">
    <property type="term" value="F:acyltransferase activity, transferring groups other than amino-acyl groups"/>
    <property type="evidence" value="ECO:0007669"/>
    <property type="project" value="InterPro"/>
</dbReference>
<dbReference type="Gene3D" id="3.40.630.30">
    <property type="match status" value="1"/>
</dbReference>
<feature type="domain" description="N-acetyltransferase" evidence="1">
    <location>
        <begin position="1"/>
        <end position="163"/>
    </location>
</feature>
<dbReference type="SUPFAM" id="SSF55729">
    <property type="entry name" value="Acyl-CoA N-acyltransferases (Nat)"/>
    <property type="match status" value="1"/>
</dbReference>
<dbReference type="AlphaFoldDB" id="A0A4Z0H5S6"/>
<dbReference type="Proteomes" id="UP000297948">
    <property type="component" value="Unassembled WGS sequence"/>
</dbReference>
<gene>
    <name evidence="2" type="ORF">E4099_17455</name>
</gene>
<dbReference type="Pfam" id="PF00583">
    <property type="entry name" value="Acetyltransf_1"/>
    <property type="match status" value="1"/>
</dbReference>
<dbReference type="InterPro" id="IPR016181">
    <property type="entry name" value="Acyl_CoA_acyltransferase"/>
</dbReference>
<keyword evidence="2" id="KW-0808">Transferase</keyword>
<name>A0A4Z0H5S6_9ACTN</name>
<accession>A0A4Z0H5S6</accession>
<dbReference type="OrthoDB" id="4536199at2"/>
<protein>
    <submittedName>
        <fullName evidence="2">GNAT family N-acetyltransferase</fullName>
    </submittedName>
</protein>
<evidence type="ECO:0000259" key="1">
    <source>
        <dbReference type="PROSITE" id="PS51186"/>
    </source>
</evidence>
<proteinExistence type="predicted"/>
<keyword evidence="3" id="KW-1185">Reference proteome</keyword>
<dbReference type="EMBL" id="SRID01000156">
    <property type="protein sequence ID" value="TGB07141.1"/>
    <property type="molecule type" value="Genomic_DNA"/>
</dbReference>
<dbReference type="InterPro" id="IPR000182">
    <property type="entry name" value="GNAT_dom"/>
</dbReference>
<reference evidence="2 3" key="1">
    <citation type="submission" date="2019-03" db="EMBL/GenBank/DDBJ databases">
        <authorList>
            <person name="Gonzalez-Pimentel J.L."/>
        </authorList>
    </citation>
    <scope>NUCLEOTIDE SEQUENCE [LARGE SCALE GENOMIC DNA]</scope>
    <source>
        <strain evidence="2 3">JCM 31289</strain>
    </source>
</reference>
<organism evidence="2 3">
    <name type="scientific">Streptomyces palmae</name>
    <dbReference type="NCBI Taxonomy" id="1701085"/>
    <lineage>
        <taxon>Bacteria</taxon>
        <taxon>Bacillati</taxon>
        <taxon>Actinomycetota</taxon>
        <taxon>Actinomycetes</taxon>
        <taxon>Kitasatosporales</taxon>
        <taxon>Streptomycetaceae</taxon>
        <taxon>Streptomyces</taxon>
    </lineage>
</organism>
<evidence type="ECO:0000313" key="3">
    <source>
        <dbReference type="Proteomes" id="UP000297948"/>
    </source>
</evidence>
<evidence type="ECO:0000313" key="2">
    <source>
        <dbReference type="EMBL" id="TGB07141.1"/>
    </source>
</evidence>
<comment type="caution">
    <text evidence="2">The sequence shown here is derived from an EMBL/GenBank/DDBJ whole genome shotgun (WGS) entry which is preliminary data.</text>
</comment>
<sequence>MAHRDRAGCEVYADPPYCEGPRDIAEFVDRYRAQAQRTGMRLVLAREGADLIGFTFGYLLPADTRWWQNVRQPLPQDFTREDGTRTFVIIELAVRRPWRRRGIAAALHARLLEGQGVERVTLTVRPEPEAAPAQAAYAAWGYRLVGVSRPWEDAPYYRALVLDLGTDARPL</sequence>
<dbReference type="PROSITE" id="PS51186">
    <property type="entry name" value="GNAT"/>
    <property type="match status" value="1"/>
</dbReference>
<dbReference type="RefSeq" id="WP_135340003.1">
    <property type="nucleotide sequence ID" value="NZ_JBHLTX010000026.1"/>
</dbReference>